<dbReference type="EMBL" id="BPLF01000005">
    <property type="protein sequence ID" value="GIX65558.1"/>
    <property type="molecule type" value="Genomic_DNA"/>
</dbReference>
<name>A0AAV4M069_BABCB</name>
<feature type="compositionally biased region" description="Basic and acidic residues" evidence="1">
    <location>
        <begin position="91"/>
        <end position="118"/>
    </location>
</feature>
<evidence type="ECO:0000313" key="2">
    <source>
        <dbReference type="EMBL" id="GIX65558.1"/>
    </source>
</evidence>
<proteinExistence type="predicted"/>
<gene>
    <name evidence="2" type="ORF">BcabD6B2_49930</name>
</gene>
<organism evidence="2 3">
    <name type="scientific">Babesia caballi</name>
    <dbReference type="NCBI Taxonomy" id="5871"/>
    <lineage>
        <taxon>Eukaryota</taxon>
        <taxon>Sar</taxon>
        <taxon>Alveolata</taxon>
        <taxon>Apicomplexa</taxon>
        <taxon>Aconoidasida</taxon>
        <taxon>Piroplasmida</taxon>
        <taxon>Babesiidae</taxon>
        <taxon>Babesia</taxon>
    </lineage>
</organism>
<reference evidence="2 3" key="1">
    <citation type="submission" date="2021-06" db="EMBL/GenBank/DDBJ databases">
        <title>Genome sequence of Babesia caballi.</title>
        <authorList>
            <person name="Yamagishi J."/>
            <person name="Kidaka T."/>
            <person name="Ochi A."/>
        </authorList>
    </citation>
    <scope>NUCLEOTIDE SEQUENCE [LARGE SCALE GENOMIC DNA]</scope>
    <source>
        <strain evidence="2">USDA-D6B2</strain>
    </source>
</reference>
<dbReference type="AlphaFoldDB" id="A0AAV4M069"/>
<dbReference type="GeneID" id="94197039"/>
<keyword evidence="2" id="KW-0436">Ligase</keyword>
<feature type="region of interest" description="Disordered" evidence="1">
    <location>
        <begin position="86"/>
        <end position="118"/>
    </location>
</feature>
<evidence type="ECO:0000313" key="3">
    <source>
        <dbReference type="Proteomes" id="UP001497744"/>
    </source>
</evidence>
<sequence>MTPVQVDALDVVRHFTLRAAKQVPEFRFRRLLSEDRDDVAVGSEGSVEHGEEPLQLVVRKHQGDRQKVDLVSVCLLMRPDAAEDAAGIGDMGHHSERFEEHSDPSGIDDKVHIRDPVL</sequence>
<evidence type="ECO:0000256" key="1">
    <source>
        <dbReference type="SAM" id="MobiDB-lite"/>
    </source>
</evidence>
<dbReference type="GO" id="GO:0016874">
    <property type="term" value="F:ligase activity"/>
    <property type="evidence" value="ECO:0007669"/>
    <property type="project" value="UniProtKB-KW"/>
</dbReference>
<keyword evidence="3" id="KW-1185">Reference proteome</keyword>
<comment type="caution">
    <text evidence="2">The sequence shown here is derived from an EMBL/GenBank/DDBJ whole genome shotgun (WGS) entry which is preliminary data.</text>
</comment>
<dbReference type="Proteomes" id="UP001497744">
    <property type="component" value="Unassembled WGS sequence"/>
</dbReference>
<protein>
    <submittedName>
        <fullName evidence="2">Arginine-tRNA ligase</fullName>
    </submittedName>
</protein>
<accession>A0AAV4M069</accession>
<dbReference type="RefSeq" id="XP_067717627.1">
    <property type="nucleotide sequence ID" value="XM_067861526.1"/>
</dbReference>